<proteinExistence type="predicted"/>
<dbReference type="EMBL" id="BGPR01070181">
    <property type="protein sequence ID" value="GBO43683.1"/>
    <property type="molecule type" value="Genomic_DNA"/>
</dbReference>
<dbReference type="Proteomes" id="UP000499080">
    <property type="component" value="Unassembled WGS sequence"/>
</dbReference>
<protein>
    <submittedName>
        <fullName evidence="2">Uncharacterized protein</fullName>
    </submittedName>
</protein>
<reference evidence="2 3" key="1">
    <citation type="journal article" date="2019" name="Sci. Rep.">
        <title>Orb-weaving spider Araneus ventricosus genome elucidates the spidroin gene catalogue.</title>
        <authorList>
            <person name="Kono N."/>
            <person name="Nakamura H."/>
            <person name="Ohtoshi R."/>
            <person name="Moran D.A.P."/>
            <person name="Shinohara A."/>
            <person name="Yoshida Y."/>
            <person name="Fujiwara M."/>
            <person name="Mori M."/>
            <person name="Tomita M."/>
            <person name="Arakawa K."/>
        </authorList>
    </citation>
    <scope>NUCLEOTIDE SEQUENCE [LARGE SCALE GENOMIC DNA]</scope>
</reference>
<keyword evidence="3" id="KW-1185">Reference proteome</keyword>
<organism evidence="2 3">
    <name type="scientific">Araneus ventricosus</name>
    <name type="common">Orbweaver spider</name>
    <name type="synonym">Epeira ventricosa</name>
    <dbReference type="NCBI Taxonomy" id="182803"/>
    <lineage>
        <taxon>Eukaryota</taxon>
        <taxon>Metazoa</taxon>
        <taxon>Ecdysozoa</taxon>
        <taxon>Arthropoda</taxon>
        <taxon>Chelicerata</taxon>
        <taxon>Arachnida</taxon>
        <taxon>Araneae</taxon>
        <taxon>Araneomorphae</taxon>
        <taxon>Entelegynae</taxon>
        <taxon>Araneoidea</taxon>
        <taxon>Araneidae</taxon>
        <taxon>Araneus</taxon>
    </lineage>
</organism>
<dbReference type="EMBL" id="BGPR01070183">
    <property type="protein sequence ID" value="GBO43685.1"/>
    <property type="molecule type" value="Genomic_DNA"/>
</dbReference>
<evidence type="ECO:0000313" key="1">
    <source>
        <dbReference type="EMBL" id="GBO43683.1"/>
    </source>
</evidence>
<dbReference type="AlphaFoldDB" id="A0A4Y2X1X8"/>
<feature type="non-terminal residue" evidence="2">
    <location>
        <position position="1"/>
    </location>
</feature>
<evidence type="ECO:0000313" key="3">
    <source>
        <dbReference type="Proteomes" id="UP000499080"/>
    </source>
</evidence>
<evidence type="ECO:0000313" key="2">
    <source>
        <dbReference type="EMBL" id="GBO43685.1"/>
    </source>
</evidence>
<gene>
    <name evidence="2" type="ORF">AVEN_56866_1</name>
    <name evidence="1" type="ORF">AVEN_7119_1</name>
</gene>
<sequence>SGVLIVMSGLRDPRVSNSKPEDTKYVPNVWIWYTLSWKWMIKRPSRGVMWKFSEGGVCSYVTLVIW</sequence>
<name>A0A4Y2X1X8_ARAVE</name>
<accession>A0A4Y2X1X8</accession>
<comment type="caution">
    <text evidence="2">The sequence shown here is derived from an EMBL/GenBank/DDBJ whole genome shotgun (WGS) entry which is preliminary data.</text>
</comment>